<name>A0A4R7KRQ2_9CLOT</name>
<dbReference type="GO" id="GO:0008757">
    <property type="term" value="F:S-adenosylmethionine-dependent methyltransferase activity"/>
    <property type="evidence" value="ECO:0007669"/>
    <property type="project" value="TreeGrafter"/>
</dbReference>
<dbReference type="PANTHER" id="PTHR10509">
    <property type="entry name" value="O-METHYLTRANSFERASE-RELATED"/>
    <property type="match status" value="1"/>
</dbReference>
<dbReference type="AlphaFoldDB" id="A0A4R7KRQ2"/>
<dbReference type="EMBL" id="SOAZ01000005">
    <property type="protein sequence ID" value="TDT61977.1"/>
    <property type="molecule type" value="Genomic_DNA"/>
</dbReference>
<evidence type="ECO:0000256" key="4">
    <source>
        <dbReference type="HAMAP-Rule" id="MF_02217"/>
    </source>
</evidence>
<reference evidence="5 6" key="1">
    <citation type="submission" date="2019-03" db="EMBL/GenBank/DDBJ databases">
        <title>Genomic Encyclopedia of Type Strains, Phase IV (KMG-IV): sequencing the most valuable type-strain genomes for metagenomic binning, comparative biology and taxonomic classification.</title>
        <authorList>
            <person name="Goeker M."/>
        </authorList>
    </citation>
    <scope>NUCLEOTIDE SEQUENCE [LARGE SCALE GENOMIC DNA]</scope>
    <source>
        <strain evidence="5 6">DSM 24455</strain>
    </source>
</reference>
<feature type="binding site" evidence="4">
    <location>
        <begin position="115"/>
        <end position="116"/>
    </location>
    <ligand>
        <name>S-adenosyl-L-methionine</name>
        <dbReference type="ChEBI" id="CHEBI:59789"/>
    </ligand>
</feature>
<feature type="binding site" evidence="4">
    <location>
        <position position="160"/>
    </location>
    <ligand>
        <name>Mg(2+)</name>
        <dbReference type="ChEBI" id="CHEBI:18420"/>
    </ligand>
</feature>
<dbReference type="SUPFAM" id="SSF53335">
    <property type="entry name" value="S-adenosyl-L-methionine-dependent methyltransferases"/>
    <property type="match status" value="1"/>
</dbReference>
<keyword evidence="4" id="KW-0819">tRNA processing</keyword>
<keyword evidence="4" id="KW-0479">Metal-binding</keyword>
<dbReference type="GO" id="GO:0000287">
    <property type="term" value="F:magnesium ion binding"/>
    <property type="evidence" value="ECO:0007669"/>
    <property type="project" value="UniProtKB-UniRule"/>
</dbReference>
<feature type="binding site" evidence="4">
    <location>
        <position position="69"/>
    </location>
    <ligand>
        <name>S-adenosyl-L-methionine</name>
        <dbReference type="ChEBI" id="CHEBI:59789"/>
    </ligand>
</feature>
<protein>
    <recommendedName>
        <fullName evidence="4">tRNA 5-hydroxyuridine methyltransferase</fullName>
        <ecNumber evidence="4">2.1.1.-</ecNumber>
    </recommendedName>
    <alternativeName>
        <fullName evidence="4">ho5U methyltransferase</fullName>
    </alternativeName>
</protein>
<gene>
    <name evidence="4" type="primary">trmR</name>
    <name evidence="5" type="ORF">EDD71_105157</name>
</gene>
<evidence type="ECO:0000256" key="3">
    <source>
        <dbReference type="ARBA" id="ARBA00022691"/>
    </source>
</evidence>
<keyword evidence="1 4" id="KW-0489">Methyltransferase</keyword>
<dbReference type="CDD" id="cd02440">
    <property type="entry name" value="AdoMet_MTases"/>
    <property type="match status" value="1"/>
</dbReference>
<dbReference type="PANTHER" id="PTHR10509:SF14">
    <property type="entry name" value="CAFFEOYL-COA O-METHYLTRANSFERASE 3-RELATED"/>
    <property type="match status" value="1"/>
</dbReference>
<sequence length="214" mass="24303">MSNIAHDYIEDYIRSLIPERKDHIKLMEDYAKENSIPIVHPEVAQFLKVLIKSHKIKKIIEVGTAIGYSSSVMAEAAGEGSQIVTIERDDNMYRLALENIKFCGFEDRIKVIKGDALEVLEGLEGSFDMVFLDAAKGHYDHFLTHCIRLLRQGGLLISDNVLFRGMIATNKLLIRRKITIVKRMRKYLEHISNMKELETVVLPVGDGIAMSCKL</sequence>
<dbReference type="PROSITE" id="PS51682">
    <property type="entry name" value="SAM_OMT_I"/>
    <property type="match status" value="1"/>
</dbReference>
<evidence type="ECO:0000256" key="1">
    <source>
        <dbReference type="ARBA" id="ARBA00022603"/>
    </source>
</evidence>
<feature type="binding site" evidence="4">
    <location>
        <position position="133"/>
    </location>
    <ligand>
        <name>S-adenosyl-L-methionine</name>
        <dbReference type="ChEBI" id="CHEBI:59789"/>
    </ligand>
</feature>
<dbReference type="InterPro" id="IPR029063">
    <property type="entry name" value="SAM-dependent_MTases_sf"/>
</dbReference>
<dbReference type="GO" id="GO:0008171">
    <property type="term" value="F:O-methyltransferase activity"/>
    <property type="evidence" value="ECO:0007669"/>
    <property type="project" value="InterPro"/>
</dbReference>
<accession>A0A4R7KRQ2</accession>
<feature type="binding site" evidence="4">
    <location>
        <position position="159"/>
    </location>
    <ligand>
        <name>Mg(2+)</name>
        <dbReference type="ChEBI" id="CHEBI:18420"/>
    </ligand>
</feature>
<dbReference type="InterPro" id="IPR002935">
    <property type="entry name" value="SAM_O-MeTrfase"/>
</dbReference>
<dbReference type="HAMAP" id="MF_02217">
    <property type="entry name" value="TrmR_methyltr"/>
    <property type="match status" value="1"/>
</dbReference>
<evidence type="ECO:0000256" key="2">
    <source>
        <dbReference type="ARBA" id="ARBA00022679"/>
    </source>
</evidence>
<dbReference type="Pfam" id="PF01596">
    <property type="entry name" value="Methyltransf_3"/>
    <property type="match status" value="1"/>
</dbReference>
<dbReference type="GO" id="GO:0016300">
    <property type="term" value="F:tRNA (uridine) methyltransferase activity"/>
    <property type="evidence" value="ECO:0007669"/>
    <property type="project" value="UniProtKB-UniRule"/>
</dbReference>
<dbReference type="Proteomes" id="UP000295325">
    <property type="component" value="Unassembled WGS sequence"/>
</dbReference>
<evidence type="ECO:0000313" key="5">
    <source>
        <dbReference type="EMBL" id="TDT61977.1"/>
    </source>
</evidence>
<comment type="similarity">
    <text evidence="4">Belongs to the class I-like SAM-binding methyltransferase superfamily. Cation-dependent O-methyltransferase family.</text>
</comment>
<keyword evidence="3 4" id="KW-0949">S-adenosyl-L-methionine</keyword>
<proteinExistence type="inferred from homology"/>
<comment type="caution">
    <text evidence="5">The sequence shown here is derived from an EMBL/GenBank/DDBJ whole genome shotgun (WGS) entry which is preliminary data.</text>
</comment>
<organism evidence="5 6">
    <name type="scientific">Fonticella tunisiensis</name>
    <dbReference type="NCBI Taxonomy" id="1096341"/>
    <lineage>
        <taxon>Bacteria</taxon>
        <taxon>Bacillati</taxon>
        <taxon>Bacillota</taxon>
        <taxon>Clostridia</taxon>
        <taxon>Eubacteriales</taxon>
        <taxon>Clostridiaceae</taxon>
        <taxon>Fonticella</taxon>
    </lineage>
</organism>
<evidence type="ECO:0000313" key="6">
    <source>
        <dbReference type="Proteomes" id="UP000295325"/>
    </source>
</evidence>
<keyword evidence="2 4" id="KW-0808">Transferase</keyword>
<dbReference type="GO" id="GO:0030488">
    <property type="term" value="P:tRNA methylation"/>
    <property type="evidence" value="ECO:0007669"/>
    <property type="project" value="UniProtKB-UniRule"/>
</dbReference>
<feature type="binding site" evidence="4">
    <location>
        <position position="87"/>
    </location>
    <ligand>
        <name>S-adenosyl-L-methionine</name>
        <dbReference type="ChEBI" id="CHEBI:59789"/>
    </ligand>
</feature>
<comment type="catalytic activity">
    <reaction evidence="4">
        <text>5-hydroxyuridine(34) in tRNA + S-adenosyl-L-methionine = 5-methoxyuridine(34) in tRNA + S-adenosyl-L-homocysteine + H(+)</text>
        <dbReference type="Rhea" id="RHEA:60524"/>
        <dbReference type="Rhea" id="RHEA-COMP:13381"/>
        <dbReference type="Rhea" id="RHEA-COMP:15591"/>
        <dbReference type="ChEBI" id="CHEBI:15378"/>
        <dbReference type="ChEBI" id="CHEBI:57856"/>
        <dbReference type="ChEBI" id="CHEBI:59789"/>
        <dbReference type="ChEBI" id="CHEBI:136877"/>
        <dbReference type="ChEBI" id="CHEBI:143860"/>
    </reaction>
</comment>
<dbReference type="InterPro" id="IPR043675">
    <property type="entry name" value="TrmR_methyltr"/>
</dbReference>
<dbReference type="RefSeq" id="WP_133627606.1">
    <property type="nucleotide sequence ID" value="NZ_SOAZ01000005.1"/>
</dbReference>
<comment type="function">
    <text evidence="4">Catalyzes the methylation of 5-hydroxyuridine (ho5U) to form 5-methoxyuridine (mo5U) at position 34 in tRNAs.</text>
</comment>
<feature type="binding site" evidence="4">
    <location>
        <position position="39"/>
    </location>
    <ligand>
        <name>S-adenosyl-L-methionine</name>
        <dbReference type="ChEBI" id="CHEBI:59789"/>
    </ligand>
</feature>
<dbReference type="Gene3D" id="3.40.50.150">
    <property type="entry name" value="Vaccinia Virus protein VP39"/>
    <property type="match status" value="1"/>
</dbReference>
<dbReference type="OrthoDB" id="9799672at2"/>
<dbReference type="EC" id="2.1.1.-" evidence="4"/>
<feature type="binding site" evidence="4">
    <location>
        <position position="133"/>
    </location>
    <ligand>
        <name>Mg(2+)</name>
        <dbReference type="ChEBI" id="CHEBI:18420"/>
    </ligand>
</feature>
<keyword evidence="6" id="KW-1185">Reference proteome</keyword>
<keyword evidence="4" id="KW-0460">Magnesium</keyword>
<comment type="subunit">
    <text evidence="4">Homodimer.</text>
</comment>
<dbReference type="InterPro" id="IPR050362">
    <property type="entry name" value="Cation-dep_OMT"/>
</dbReference>